<comment type="caution">
    <text evidence="2">The sequence shown here is derived from an EMBL/GenBank/DDBJ whole genome shotgun (WGS) entry which is preliminary data.</text>
</comment>
<accession>A0AAW2JVX8</accession>
<proteinExistence type="predicted"/>
<sequence length="107" mass="12163">MQVDAVDEHADLMEDAQAPRTPGLVDEPNLSNVQDASACDDHLESDYHLLESTIREKTNNVNSEGKQEVDWCSRDDTSSNAGHHGPLKENGRVDWRWRKRSHKENLL</sequence>
<protein>
    <submittedName>
        <fullName evidence="2">Uncharacterized protein</fullName>
    </submittedName>
</protein>
<name>A0AAW2JVX8_SESRA</name>
<organism evidence="2">
    <name type="scientific">Sesamum radiatum</name>
    <name type="common">Black benniseed</name>
    <dbReference type="NCBI Taxonomy" id="300843"/>
    <lineage>
        <taxon>Eukaryota</taxon>
        <taxon>Viridiplantae</taxon>
        <taxon>Streptophyta</taxon>
        <taxon>Embryophyta</taxon>
        <taxon>Tracheophyta</taxon>
        <taxon>Spermatophyta</taxon>
        <taxon>Magnoliopsida</taxon>
        <taxon>eudicotyledons</taxon>
        <taxon>Gunneridae</taxon>
        <taxon>Pentapetalae</taxon>
        <taxon>asterids</taxon>
        <taxon>lamiids</taxon>
        <taxon>Lamiales</taxon>
        <taxon>Pedaliaceae</taxon>
        <taxon>Sesamum</taxon>
    </lineage>
</organism>
<evidence type="ECO:0000313" key="2">
    <source>
        <dbReference type="EMBL" id="KAL0298527.1"/>
    </source>
</evidence>
<dbReference type="EMBL" id="JACGWJ010000031">
    <property type="protein sequence ID" value="KAL0298527.1"/>
    <property type="molecule type" value="Genomic_DNA"/>
</dbReference>
<evidence type="ECO:0000256" key="1">
    <source>
        <dbReference type="SAM" id="MobiDB-lite"/>
    </source>
</evidence>
<reference evidence="2" key="2">
    <citation type="journal article" date="2024" name="Plant">
        <title>Genomic evolution and insights into agronomic trait innovations of Sesamum species.</title>
        <authorList>
            <person name="Miao H."/>
            <person name="Wang L."/>
            <person name="Qu L."/>
            <person name="Liu H."/>
            <person name="Sun Y."/>
            <person name="Le M."/>
            <person name="Wang Q."/>
            <person name="Wei S."/>
            <person name="Zheng Y."/>
            <person name="Lin W."/>
            <person name="Duan Y."/>
            <person name="Cao H."/>
            <person name="Xiong S."/>
            <person name="Wang X."/>
            <person name="Wei L."/>
            <person name="Li C."/>
            <person name="Ma Q."/>
            <person name="Ju M."/>
            <person name="Zhao R."/>
            <person name="Li G."/>
            <person name="Mu C."/>
            <person name="Tian Q."/>
            <person name="Mei H."/>
            <person name="Zhang T."/>
            <person name="Gao T."/>
            <person name="Zhang H."/>
        </authorList>
    </citation>
    <scope>NUCLEOTIDE SEQUENCE</scope>
    <source>
        <strain evidence="2">G02</strain>
    </source>
</reference>
<dbReference type="AlphaFoldDB" id="A0AAW2JVX8"/>
<reference evidence="2" key="1">
    <citation type="submission" date="2020-06" db="EMBL/GenBank/DDBJ databases">
        <authorList>
            <person name="Li T."/>
            <person name="Hu X."/>
            <person name="Zhang T."/>
            <person name="Song X."/>
            <person name="Zhang H."/>
            <person name="Dai N."/>
            <person name="Sheng W."/>
            <person name="Hou X."/>
            <person name="Wei L."/>
        </authorList>
    </citation>
    <scope>NUCLEOTIDE SEQUENCE</scope>
    <source>
        <strain evidence="2">G02</strain>
        <tissue evidence="2">Leaf</tissue>
    </source>
</reference>
<feature type="compositionally biased region" description="Basic and acidic residues" evidence="1">
    <location>
        <begin position="65"/>
        <end position="77"/>
    </location>
</feature>
<gene>
    <name evidence="2" type="ORF">Sradi_6512500</name>
</gene>
<feature type="region of interest" description="Disordered" evidence="1">
    <location>
        <begin position="57"/>
        <end position="95"/>
    </location>
</feature>
<feature type="compositionally biased region" description="Basic and acidic residues" evidence="1">
    <location>
        <begin position="86"/>
        <end position="95"/>
    </location>
</feature>
<feature type="region of interest" description="Disordered" evidence="1">
    <location>
        <begin position="1"/>
        <end position="31"/>
    </location>
</feature>
<feature type="compositionally biased region" description="Basic and acidic residues" evidence="1">
    <location>
        <begin position="1"/>
        <end position="12"/>
    </location>
</feature>